<keyword evidence="11 17" id="KW-0863">Zinc-finger</keyword>
<evidence type="ECO:0000256" key="3">
    <source>
        <dbReference type="ARBA" id="ARBA00007672"/>
    </source>
</evidence>
<evidence type="ECO:0000256" key="13">
    <source>
        <dbReference type="ARBA" id="ARBA00023125"/>
    </source>
</evidence>
<comment type="similarity">
    <text evidence="3 17">Belongs to the geminiviridae transcriptional activator protein family.</text>
</comment>
<evidence type="ECO:0000256" key="14">
    <source>
        <dbReference type="ARBA" id="ARBA00023159"/>
    </source>
</evidence>
<evidence type="ECO:0000256" key="16">
    <source>
        <dbReference type="ARBA" id="ARBA00023280"/>
    </source>
</evidence>
<dbReference type="Pfam" id="PF01440">
    <property type="entry name" value="Gemini_AL2"/>
    <property type="match status" value="1"/>
</dbReference>
<evidence type="ECO:0000256" key="1">
    <source>
        <dbReference type="ARBA" id="ARBA00004147"/>
    </source>
</evidence>
<dbReference type="GO" id="GO:0003677">
    <property type="term" value="F:DNA binding"/>
    <property type="evidence" value="ECO:0007669"/>
    <property type="project" value="UniProtKB-KW"/>
</dbReference>
<keyword evidence="7 17" id="KW-1048">Host nucleus</keyword>
<name>G9HWP1_9GEMI</name>
<evidence type="ECO:0000256" key="7">
    <source>
        <dbReference type="ARBA" id="ARBA00022562"/>
    </source>
</evidence>
<keyword evidence="6" id="KW-0597">Phosphoprotein</keyword>
<keyword evidence="15 17" id="KW-1035">Host cytoplasm</keyword>
<comment type="function">
    <text evidence="17">Strong activator of the late viral genes promoters. Acts as a suppressor of RNA-mediated gene silencing, also known as post-transcriptional gene silencing (PTGS), a mechanism of plant viral defense that limits the accumulation of viral RNAs. Also suppresses the host basal defense by interacting with and inhibiting SNF1 kinase, a key regulator of cell metabolism implicated in innate antiviral defense. Determines pathogenicity.</text>
</comment>
<dbReference type="InterPro" id="IPR000942">
    <property type="entry name" value="Gemini_AL2"/>
</dbReference>
<dbReference type="GO" id="GO:0030430">
    <property type="term" value="C:host cell cytoplasm"/>
    <property type="evidence" value="ECO:0007669"/>
    <property type="project" value="UniProtKB-SubCell"/>
</dbReference>
<dbReference type="GO" id="GO:0008270">
    <property type="term" value="F:zinc ion binding"/>
    <property type="evidence" value="ECO:0007669"/>
    <property type="project" value="UniProtKB-KW"/>
</dbReference>
<organism evidence="19">
    <name type="scientific">Squash yellow mild mottle virus</name>
    <dbReference type="NCBI Taxonomy" id="1051966"/>
    <lineage>
        <taxon>Viruses</taxon>
        <taxon>Monodnaviria</taxon>
        <taxon>Shotokuvirae</taxon>
        <taxon>Cressdnaviricota</taxon>
        <taxon>Repensiviricetes</taxon>
        <taxon>Geplafuvirales</taxon>
        <taxon>Geminiviridae</taxon>
        <taxon>Begomovirus</taxon>
    </lineage>
</organism>
<gene>
    <name evidence="19" type="primary">AC2</name>
</gene>
<evidence type="ECO:0000256" key="5">
    <source>
        <dbReference type="ARBA" id="ARBA00022463"/>
    </source>
</evidence>
<comment type="subcellular location">
    <subcellularLocation>
        <location evidence="2 17">Host cytoplasm</location>
    </subcellularLocation>
    <subcellularLocation>
        <location evidence="1 17">Host nucleus</location>
    </subcellularLocation>
</comment>
<evidence type="ECO:0000256" key="18">
    <source>
        <dbReference type="SAM" id="MobiDB-lite"/>
    </source>
</evidence>
<dbReference type="EMBL" id="JN408719">
    <property type="protein sequence ID" value="AEW22958.1"/>
    <property type="molecule type" value="Genomic_DNA"/>
</dbReference>
<keyword evidence="10 17" id="KW-0479">Metal-binding</keyword>
<evidence type="ECO:0000256" key="8">
    <source>
        <dbReference type="ARBA" id="ARBA00022581"/>
    </source>
</evidence>
<keyword evidence="8 17" id="KW-0945">Host-virus interaction</keyword>
<accession>G9HWP1</accession>
<keyword evidence="9" id="KW-1090">Inhibition of host innate immune response by virus</keyword>
<dbReference type="GO" id="GO:0019028">
    <property type="term" value="C:viral capsid"/>
    <property type="evidence" value="ECO:0007669"/>
    <property type="project" value="InterPro"/>
</dbReference>
<evidence type="ECO:0000256" key="10">
    <source>
        <dbReference type="ARBA" id="ARBA00022723"/>
    </source>
</evidence>
<evidence type="ECO:0000256" key="12">
    <source>
        <dbReference type="ARBA" id="ARBA00022833"/>
    </source>
</evidence>
<dbReference type="GO" id="GO:0005198">
    <property type="term" value="F:structural molecule activity"/>
    <property type="evidence" value="ECO:0007669"/>
    <property type="project" value="InterPro"/>
</dbReference>
<sequence>MPNSYSSTAPSMKAQHKIAKTRAIRRRRIDLNCGCSIFLHLSCQKNGNGFTHLGRHHCVSGGEFRFYLGSSKFPLFQDIQRGGSNLYAHQNIPHTNPVQPQPEESTKSSQSVPKFPSMDGIDSSFWDDLFK</sequence>
<keyword evidence="14 17" id="KW-0010">Activator</keyword>
<protein>
    <recommendedName>
        <fullName evidence="4 17">Transcriptional activator protein</fullName>
        <shortName evidence="17">TrAP</shortName>
    </recommendedName>
</protein>
<evidence type="ECO:0000256" key="17">
    <source>
        <dbReference type="RuleBase" id="RU363028"/>
    </source>
</evidence>
<evidence type="ECO:0000256" key="2">
    <source>
        <dbReference type="ARBA" id="ARBA00004192"/>
    </source>
</evidence>
<keyword evidence="12 17" id="KW-0862">Zinc</keyword>
<proteinExistence type="inferred from homology"/>
<keyword evidence="16" id="KW-0899">Viral immunoevasion</keyword>
<evidence type="ECO:0000256" key="15">
    <source>
        <dbReference type="ARBA" id="ARBA00023200"/>
    </source>
</evidence>
<evidence type="ECO:0000256" key="9">
    <source>
        <dbReference type="ARBA" id="ARBA00022632"/>
    </source>
</evidence>
<feature type="region of interest" description="Disordered" evidence="18">
    <location>
        <begin position="86"/>
        <end position="131"/>
    </location>
</feature>
<reference evidence="19" key="1">
    <citation type="submission" date="2011-07" db="EMBL/GenBank/DDBJ databases">
        <title>Distribution and incidence of viruses transmitted by whiteflies (Hemiptera: Aleyrodidae) in vegetables of economic importance, Cartago, Costa Rica.</title>
        <authorList>
            <person name="Castro R."/>
            <person name="Hammond R."/>
            <person name="Rojas M."/>
            <person name="Gilbertson R."/>
            <person name="Hernandez E."/>
            <person name="Mora F."/>
            <person name="Ramirez P."/>
        </authorList>
    </citation>
    <scope>NUCLEOTIDE SEQUENCE</scope>
    <source>
        <strain evidence="19">07-3142</strain>
    </source>
</reference>
<dbReference type="GO" id="GO:0052170">
    <property type="term" value="P:symbiont-mediated suppression of host innate immune response"/>
    <property type="evidence" value="ECO:0007669"/>
    <property type="project" value="UniProtKB-KW"/>
</dbReference>
<evidence type="ECO:0000256" key="6">
    <source>
        <dbReference type="ARBA" id="ARBA00022553"/>
    </source>
</evidence>
<evidence type="ECO:0000256" key="11">
    <source>
        <dbReference type="ARBA" id="ARBA00022771"/>
    </source>
</evidence>
<keyword evidence="5 17" id="KW-0941">Suppressor of RNA silencing</keyword>
<keyword evidence="13 17" id="KW-0238">DNA-binding</keyword>
<dbReference type="GO" id="GO:0042025">
    <property type="term" value="C:host cell nucleus"/>
    <property type="evidence" value="ECO:0007669"/>
    <property type="project" value="UniProtKB-SubCell"/>
</dbReference>
<dbReference type="PRINTS" id="PR00230">
    <property type="entry name" value="GEMCOATAL2"/>
</dbReference>
<evidence type="ECO:0000256" key="4">
    <source>
        <dbReference type="ARBA" id="ARBA00014388"/>
    </source>
</evidence>
<evidence type="ECO:0000313" key="19">
    <source>
        <dbReference type="EMBL" id="AEW22958.1"/>
    </source>
</evidence>
<comment type="domain">
    <text evidence="17">The zinc finger and the transactivation region are involved in PTGS suppression.</text>
</comment>
<comment type="subunit">
    <text evidence="17">Monomer. Homodimer. Homooligomer. Self-interaction correlates with nuclear localization and efficient activation of transcription.</text>
</comment>